<dbReference type="Pfam" id="PF00724">
    <property type="entry name" value="Oxidored_FMN"/>
    <property type="match status" value="1"/>
</dbReference>
<evidence type="ECO:0000256" key="2">
    <source>
        <dbReference type="ARBA" id="ARBA00023002"/>
    </source>
</evidence>
<dbReference type="RefSeq" id="WP_344808626.1">
    <property type="nucleotide sequence ID" value="NZ_BAABBO010000018.1"/>
</dbReference>
<comment type="caution">
    <text evidence="4">The sequence shown here is derived from an EMBL/GenBank/DDBJ whole genome shotgun (WGS) entry which is preliminary data.</text>
</comment>
<name>A0ABP7Q0H4_9GAMM</name>
<organism evidence="4 5">
    <name type="scientific">Allohahella marinimesophila</name>
    <dbReference type="NCBI Taxonomy" id="1054972"/>
    <lineage>
        <taxon>Bacteria</taxon>
        <taxon>Pseudomonadati</taxon>
        <taxon>Pseudomonadota</taxon>
        <taxon>Gammaproteobacteria</taxon>
        <taxon>Oceanospirillales</taxon>
        <taxon>Hahellaceae</taxon>
        <taxon>Allohahella</taxon>
    </lineage>
</organism>
<protein>
    <submittedName>
        <fullName evidence="4">NADH:flavin oxidoreductase/NADH oxidase family protein</fullName>
    </submittedName>
</protein>
<dbReference type="CDD" id="cd04733">
    <property type="entry name" value="OYE_like_2_FMN"/>
    <property type="match status" value="1"/>
</dbReference>
<dbReference type="SUPFAM" id="SSF51395">
    <property type="entry name" value="FMN-linked oxidoreductases"/>
    <property type="match status" value="1"/>
</dbReference>
<gene>
    <name evidence="4" type="ORF">GCM10022278_34040</name>
</gene>
<evidence type="ECO:0000256" key="1">
    <source>
        <dbReference type="ARBA" id="ARBA00022630"/>
    </source>
</evidence>
<accession>A0ABP7Q0H4</accession>
<dbReference type="PANTHER" id="PTHR43656">
    <property type="entry name" value="BINDING OXIDOREDUCTASE, PUTATIVE (AFU_ORTHOLOGUE AFUA_2G08260)-RELATED"/>
    <property type="match status" value="1"/>
</dbReference>
<dbReference type="Proteomes" id="UP001501337">
    <property type="component" value="Unassembled WGS sequence"/>
</dbReference>
<dbReference type="PANTHER" id="PTHR43656:SF2">
    <property type="entry name" value="BINDING OXIDOREDUCTASE, PUTATIVE (AFU_ORTHOLOGUE AFUA_2G08260)-RELATED"/>
    <property type="match status" value="1"/>
</dbReference>
<dbReference type="InterPro" id="IPR051799">
    <property type="entry name" value="NADH_flavin_oxidoreductase"/>
</dbReference>
<keyword evidence="5" id="KW-1185">Reference proteome</keyword>
<reference evidence="5" key="1">
    <citation type="journal article" date="2019" name="Int. J. Syst. Evol. Microbiol.">
        <title>The Global Catalogue of Microorganisms (GCM) 10K type strain sequencing project: providing services to taxonomists for standard genome sequencing and annotation.</title>
        <authorList>
            <consortium name="The Broad Institute Genomics Platform"/>
            <consortium name="The Broad Institute Genome Sequencing Center for Infectious Disease"/>
            <person name="Wu L."/>
            <person name="Ma J."/>
        </authorList>
    </citation>
    <scope>NUCLEOTIDE SEQUENCE [LARGE SCALE GENOMIC DNA]</scope>
    <source>
        <strain evidence="5">JCM 17555</strain>
    </source>
</reference>
<evidence type="ECO:0000259" key="3">
    <source>
        <dbReference type="Pfam" id="PF00724"/>
    </source>
</evidence>
<dbReference type="InterPro" id="IPR013785">
    <property type="entry name" value="Aldolase_TIM"/>
</dbReference>
<dbReference type="Gene3D" id="3.20.20.70">
    <property type="entry name" value="Aldolase class I"/>
    <property type="match status" value="1"/>
</dbReference>
<dbReference type="InterPro" id="IPR001155">
    <property type="entry name" value="OxRdtase_FMN_N"/>
</dbReference>
<feature type="domain" description="NADH:flavin oxidoreductase/NADH oxidase N-terminal" evidence="3">
    <location>
        <begin position="17"/>
        <end position="352"/>
    </location>
</feature>
<dbReference type="EMBL" id="BAABBO010000018">
    <property type="protein sequence ID" value="GAA3974163.1"/>
    <property type="molecule type" value="Genomic_DNA"/>
</dbReference>
<keyword evidence="1" id="KW-0285">Flavoprotein</keyword>
<evidence type="ECO:0000313" key="5">
    <source>
        <dbReference type="Proteomes" id="UP001501337"/>
    </source>
</evidence>
<sequence length="432" mass="47383">MPANQESTLALETLAQPLLLACGVKIPNRFCKAAMTEGLATPRGVPGEQLETLYRRWSRGGAGLLLSGNVMVDGRYLERGGNAVLEDDTHLDNFRRWAAAGTEGGNQFWVQLNHPGRQCSRIVNSQPLSPSGVQLELLGNFARPRKMTVADIEDVINRFGRSAALVKEAGFTGVQIHSAHGYLGSQFLSPVTNKRSDDWGGSLKNRARFLLATVDEVRKQTGADFPISVKLNSADFQKGGFTLEECLQVAAWLGEHGVDLLEISGGTYENLVFMDTSEADEQRESTRQREAFFLEYAEAIASATTVPLMITGGFRKVSTMISALEDGTTAMIGLARPFCVAQDLANEALSGRIEQLPNHEKRLVLGKGFLGTASSSAAIRAINNQGQAGWYYHQIRRLARNERPREELGILNAFCRHMISDFSLGIQRRRLG</sequence>
<evidence type="ECO:0000313" key="4">
    <source>
        <dbReference type="EMBL" id="GAA3974163.1"/>
    </source>
</evidence>
<keyword evidence="2" id="KW-0560">Oxidoreductase</keyword>
<proteinExistence type="predicted"/>